<dbReference type="InterPro" id="IPR027417">
    <property type="entry name" value="P-loop_NTPase"/>
</dbReference>
<comment type="similarity">
    <text evidence="1">Belongs to the AfsR/DnrI/RedD regulatory family.</text>
</comment>
<dbReference type="InterPro" id="IPR001867">
    <property type="entry name" value="OmpR/PhoB-type_DNA-bd"/>
</dbReference>
<evidence type="ECO:0000256" key="5">
    <source>
        <dbReference type="ARBA" id="ARBA00023163"/>
    </source>
</evidence>
<dbReference type="AlphaFoldDB" id="A0A4R6S0W0"/>
<dbReference type="Pfam" id="PF00931">
    <property type="entry name" value="NB-ARC"/>
    <property type="match status" value="1"/>
</dbReference>
<dbReference type="PANTHER" id="PTHR35807">
    <property type="entry name" value="TRANSCRIPTIONAL REGULATOR REDD-RELATED"/>
    <property type="match status" value="1"/>
</dbReference>
<dbReference type="InterPro" id="IPR016032">
    <property type="entry name" value="Sig_transdc_resp-reg_C-effctor"/>
</dbReference>
<sequence>MKLRLLGPLELATGRSLVSIGGPRQRVVLSVLAMNANRVTPIDLLIQALWGEAPPETARAQIQTSISSLRKLFGGKDGRPDAIQTRPPGYLLEVAPTDLDSQRFTDLVAEARGEADRGRLADAAATLRTALALWRGPMLADIDSDLVQREAASFAARKITAIEKRIRIDLALGWHEAICGELAALVEEYPLNERLSEFWMLALYRCGRQADALEAARRTRATLVAELGIEPGHDLQRLETAILNRDPSLDLRPTGAVVVPSQPARPAGPRTTRHPVPGAVPRQLPPSVADFTGREAHIAAIKQLLAEEDLDEYAMRIVAISGKGGVGKSSLAVRVAHELGELFPDGQLYGDLASPAGEDSTTTLLARFLRALGVEGAAVPDDPQERAELYRSTLAGKRVLVVLDDVTSEQQVLPLLPGSGTCAVITTSRMRLSGLFGAHWLDIDVLDAETSLGLLAKIIGPARVRAEQDVARELVRICGGLPLALRIAGARLASRPHWRIAALVARLQDEAGRLDELTYRGLGLRFNIDLTYRSLAPQAKRLFRLFVLLRTPDLPAWTAAALLDTELAVAEEVLEQLVDAQLLDAVEYPGERLRYRFHSLIRIYAMERLLEAEPVAERDQALHRVLAAWLAFTERAHREEYGGDYTVLHGTAPRWYPPDGARLVAADNLMDWWDAERAALVAAVRHAAAEGLDELCWDLALTSTTLFEVKGYYDDWRETAMLGLQVTERAGNRRGHAAMLYSLGTLDLAQKRLPDAEKRFAEALGMFTADGDEHGRALVLRNSALVDGMHGDSVAMLAKYQESLALMRVVGDRMGEAQVLRSIAAFRIDEGDTDRACELLDESLAICREVGCLRGEAQVRYRYASLRMETGDFESARRELARVRQLVNQIGDRIGETYALYGLGVALHREGSLDDAEATAQQALALARMIGERLVEGQVLYLLGEIGLARADVVVGAGYLTEAETLFEELGSALWLAKTLILQSVPNAAPGCGGVAVQRAERARDLLRGLQSKEAARLLAEFEDAGTLAESGAGGP</sequence>
<keyword evidence="10" id="KW-1185">Reference proteome</keyword>
<evidence type="ECO:0000313" key="10">
    <source>
        <dbReference type="Proteomes" id="UP000295444"/>
    </source>
</evidence>
<organism evidence="9 10">
    <name type="scientific">Labedaea rhizosphaerae</name>
    <dbReference type="NCBI Taxonomy" id="598644"/>
    <lineage>
        <taxon>Bacteria</taxon>
        <taxon>Bacillati</taxon>
        <taxon>Actinomycetota</taxon>
        <taxon>Actinomycetes</taxon>
        <taxon>Pseudonocardiales</taxon>
        <taxon>Pseudonocardiaceae</taxon>
        <taxon>Labedaea</taxon>
    </lineage>
</organism>
<dbReference type="Pfam" id="PF00486">
    <property type="entry name" value="Trans_reg_C"/>
    <property type="match status" value="1"/>
</dbReference>
<accession>A0A4R6S0W0</accession>
<dbReference type="InterPro" id="IPR051677">
    <property type="entry name" value="AfsR-DnrI-RedD_regulator"/>
</dbReference>
<dbReference type="Gene3D" id="3.40.50.300">
    <property type="entry name" value="P-loop containing nucleotide triphosphate hydrolases"/>
    <property type="match status" value="1"/>
</dbReference>
<dbReference type="PRINTS" id="PR00364">
    <property type="entry name" value="DISEASERSIST"/>
</dbReference>
<dbReference type="SUPFAM" id="SSF48452">
    <property type="entry name" value="TPR-like"/>
    <property type="match status" value="2"/>
</dbReference>
<proteinExistence type="inferred from homology"/>
<evidence type="ECO:0000256" key="3">
    <source>
        <dbReference type="ARBA" id="ARBA00023015"/>
    </source>
</evidence>
<dbReference type="InterPro" id="IPR005158">
    <property type="entry name" value="BTAD"/>
</dbReference>
<dbReference type="SMART" id="SM00862">
    <property type="entry name" value="Trans_reg_C"/>
    <property type="match status" value="1"/>
</dbReference>
<protein>
    <submittedName>
        <fullName evidence="9">DNA-binding SARP family transcriptional activator</fullName>
    </submittedName>
</protein>
<dbReference type="GO" id="GO:0006355">
    <property type="term" value="P:regulation of DNA-templated transcription"/>
    <property type="evidence" value="ECO:0007669"/>
    <property type="project" value="InterPro"/>
</dbReference>
<evidence type="ECO:0000259" key="8">
    <source>
        <dbReference type="PROSITE" id="PS51755"/>
    </source>
</evidence>
<dbReference type="InterPro" id="IPR019734">
    <property type="entry name" value="TPR_rpt"/>
</dbReference>
<feature type="DNA-binding region" description="OmpR/PhoB-type" evidence="6">
    <location>
        <begin position="1"/>
        <end position="94"/>
    </location>
</feature>
<name>A0A4R6S0W0_LABRH</name>
<dbReference type="GO" id="GO:0043531">
    <property type="term" value="F:ADP binding"/>
    <property type="evidence" value="ECO:0007669"/>
    <property type="project" value="InterPro"/>
</dbReference>
<evidence type="ECO:0000256" key="7">
    <source>
        <dbReference type="SAM" id="MobiDB-lite"/>
    </source>
</evidence>
<dbReference type="Proteomes" id="UP000295444">
    <property type="component" value="Unassembled WGS sequence"/>
</dbReference>
<evidence type="ECO:0000256" key="4">
    <source>
        <dbReference type="ARBA" id="ARBA00023125"/>
    </source>
</evidence>
<gene>
    <name evidence="9" type="ORF">EV186_10778</name>
</gene>
<dbReference type="Gene3D" id="1.10.10.10">
    <property type="entry name" value="Winged helix-like DNA-binding domain superfamily/Winged helix DNA-binding domain"/>
    <property type="match status" value="1"/>
</dbReference>
<dbReference type="Gene3D" id="1.10.8.430">
    <property type="entry name" value="Helical domain of apoptotic protease-activating factors"/>
    <property type="match status" value="1"/>
</dbReference>
<dbReference type="SMART" id="SM00028">
    <property type="entry name" value="TPR"/>
    <property type="match status" value="3"/>
</dbReference>
<dbReference type="SUPFAM" id="SSF52540">
    <property type="entry name" value="P-loop containing nucleoside triphosphate hydrolases"/>
    <property type="match status" value="1"/>
</dbReference>
<dbReference type="InterPro" id="IPR002182">
    <property type="entry name" value="NB-ARC"/>
</dbReference>
<dbReference type="GO" id="GO:0000160">
    <property type="term" value="P:phosphorelay signal transduction system"/>
    <property type="evidence" value="ECO:0007669"/>
    <property type="project" value="InterPro"/>
</dbReference>
<evidence type="ECO:0000256" key="2">
    <source>
        <dbReference type="ARBA" id="ARBA00022737"/>
    </source>
</evidence>
<dbReference type="InterPro" id="IPR011990">
    <property type="entry name" value="TPR-like_helical_dom_sf"/>
</dbReference>
<evidence type="ECO:0000256" key="1">
    <source>
        <dbReference type="ARBA" id="ARBA00005820"/>
    </source>
</evidence>
<dbReference type="RefSeq" id="WP_133853214.1">
    <property type="nucleotide sequence ID" value="NZ_SNXZ01000007.1"/>
</dbReference>
<dbReference type="CDD" id="cd15831">
    <property type="entry name" value="BTAD"/>
    <property type="match status" value="1"/>
</dbReference>
<dbReference type="Pfam" id="PF13424">
    <property type="entry name" value="TPR_12"/>
    <property type="match status" value="1"/>
</dbReference>
<dbReference type="PROSITE" id="PS51755">
    <property type="entry name" value="OMPR_PHOB"/>
    <property type="match status" value="1"/>
</dbReference>
<reference evidence="9 10" key="1">
    <citation type="submission" date="2019-03" db="EMBL/GenBank/DDBJ databases">
        <title>Genomic Encyclopedia of Type Strains, Phase IV (KMG-IV): sequencing the most valuable type-strain genomes for metagenomic binning, comparative biology and taxonomic classification.</title>
        <authorList>
            <person name="Goeker M."/>
        </authorList>
    </citation>
    <scope>NUCLEOTIDE SEQUENCE [LARGE SCALE GENOMIC DNA]</scope>
    <source>
        <strain evidence="9 10">DSM 45361</strain>
    </source>
</reference>
<keyword evidence="2" id="KW-0677">Repeat</keyword>
<evidence type="ECO:0000313" key="9">
    <source>
        <dbReference type="EMBL" id="TDP92863.1"/>
    </source>
</evidence>
<evidence type="ECO:0000256" key="6">
    <source>
        <dbReference type="PROSITE-ProRule" id="PRU01091"/>
    </source>
</evidence>
<dbReference type="Pfam" id="PF03704">
    <property type="entry name" value="BTAD"/>
    <property type="match status" value="1"/>
</dbReference>
<dbReference type="GO" id="GO:0003677">
    <property type="term" value="F:DNA binding"/>
    <property type="evidence" value="ECO:0007669"/>
    <property type="project" value="UniProtKB-UniRule"/>
</dbReference>
<dbReference type="EMBL" id="SNXZ01000007">
    <property type="protein sequence ID" value="TDP92863.1"/>
    <property type="molecule type" value="Genomic_DNA"/>
</dbReference>
<dbReference type="SUPFAM" id="SSF46894">
    <property type="entry name" value="C-terminal effector domain of the bipartite response regulators"/>
    <property type="match status" value="1"/>
</dbReference>
<dbReference type="Gene3D" id="1.25.40.10">
    <property type="entry name" value="Tetratricopeptide repeat domain"/>
    <property type="match status" value="2"/>
</dbReference>
<feature type="domain" description="OmpR/PhoB-type" evidence="8">
    <location>
        <begin position="1"/>
        <end position="94"/>
    </location>
</feature>
<dbReference type="SMART" id="SM01043">
    <property type="entry name" value="BTAD"/>
    <property type="match status" value="1"/>
</dbReference>
<dbReference type="OrthoDB" id="3587032at2"/>
<keyword evidence="3" id="KW-0805">Transcription regulation</keyword>
<dbReference type="InterPro" id="IPR042197">
    <property type="entry name" value="Apaf_helical"/>
</dbReference>
<keyword evidence="5" id="KW-0804">Transcription</keyword>
<dbReference type="InterPro" id="IPR036388">
    <property type="entry name" value="WH-like_DNA-bd_sf"/>
</dbReference>
<dbReference type="PANTHER" id="PTHR35807:SF1">
    <property type="entry name" value="TRANSCRIPTIONAL REGULATOR REDD"/>
    <property type="match status" value="1"/>
</dbReference>
<feature type="region of interest" description="Disordered" evidence="7">
    <location>
        <begin position="258"/>
        <end position="282"/>
    </location>
</feature>
<comment type="caution">
    <text evidence="9">The sequence shown here is derived from an EMBL/GenBank/DDBJ whole genome shotgun (WGS) entry which is preliminary data.</text>
</comment>
<keyword evidence="4 6" id="KW-0238">DNA-binding</keyword>